<evidence type="ECO:0000256" key="2">
    <source>
        <dbReference type="ARBA" id="ARBA00004236"/>
    </source>
</evidence>
<feature type="transmembrane region" description="Helical" evidence="10">
    <location>
        <begin position="12"/>
        <end position="34"/>
    </location>
</feature>
<proteinExistence type="inferred from homology"/>
<comment type="subcellular location">
    <subcellularLocation>
        <location evidence="1">Bacterial flagellum basal body</location>
    </subcellularLocation>
    <subcellularLocation>
        <location evidence="2">Cell membrane</location>
    </subcellularLocation>
</comment>
<evidence type="ECO:0000313" key="12">
    <source>
        <dbReference type="Proteomes" id="UP001596042"/>
    </source>
</evidence>
<keyword evidence="4 10" id="KW-0812">Transmembrane</keyword>
<keyword evidence="7" id="KW-0975">Bacterial flagellum</keyword>
<dbReference type="InterPro" id="IPR052205">
    <property type="entry name" value="FliO/MopB"/>
</dbReference>
<feature type="region of interest" description="Disordered" evidence="9">
    <location>
        <begin position="177"/>
        <end position="304"/>
    </location>
</feature>
<evidence type="ECO:0000256" key="5">
    <source>
        <dbReference type="ARBA" id="ARBA00022989"/>
    </source>
</evidence>
<name>A0ABV9H5A0_9HYPH</name>
<dbReference type="PANTHER" id="PTHR38766:SF1">
    <property type="entry name" value="FLAGELLAR PROTEIN FLIO"/>
    <property type="match status" value="1"/>
</dbReference>
<evidence type="ECO:0000256" key="8">
    <source>
        <dbReference type="ARBA" id="ARBA00037937"/>
    </source>
</evidence>
<feature type="compositionally biased region" description="Basic and acidic residues" evidence="9">
    <location>
        <begin position="276"/>
        <end position="286"/>
    </location>
</feature>
<evidence type="ECO:0000256" key="9">
    <source>
        <dbReference type="SAM" id="MobiDB-lite"/>
    </source>
</evidence>
<dbReference type="Pfam" id="PF04347">
    <property type="entry name" value="FliO"/>
    <property type="match status" value="1"/>
</dbReference>
<keyword evidence="3" id="KW-1003">Cell membrane</keyword>
<evidence type="ECO:0000256" key="7">
    <source>
        <dbReference type="ARBA" id="ARBA00023143"/>
    </source>
</evidence>
<evidence type="ECO:0000256" key="1">
    <source>
        <dbReference type="ARBA" id="ARBA00004117"/>
    </source>
</evidence>
<gene>
    <name evidence="11" type="ORF">ACFO1V_10220</name>
</gene>
<protein>
    <recommendedName>
        <fullName evidence="13">Flagellar biosynthesis protein FliO</fullName>
    </recommendedName>
</protein>
<evidence type="ECO:0000256" key="6">
    <source>
        <dbReference type="ARBA" id="ARBA00023136"/>
    </source>
</evidence>
<dbReference type="RefSeq" id="WP_374834430.1">
    <property type="nucleotide sequence ID" value="NZ_JBHEEZ010000051.1"/>
</dbReference>
<evidence type="ECO:0000256" key="4">
    <source>
        <dbReference type="ARBA" id="ARBA00022692"/>
    </source>
</evidence>
<reference evidence="12" key="1">
    <citation type="journal article" date="2019" name="Int. J. Syst. Evol. Microbiol.">
        <title>The Global Catalogue of Microorganisms (GCM) 10K type strain sequencing project: providing services to taxonomists for standard genome sequencing and annotation.</title>
        <authorList>
            <consortium name="The Broad Institute Genomics Platform"/>
            <consortium name="The Broad Institute Genome Sequencing Center for Infectious Disease"/>
            <person name="Wu L."/>
            <person name="Ma J."/>
        </authorList>
    </citation>
    <scope>NUCLEOTIDE SEQUENCE [LARGE SCALE GENOMIC DNA]</scope>
    <source>
        <strain evidence="12">CGMCC 1.15731</strain>
    </source>
</reference>
<dbReference type="PANTHER" id="PTHR38766">
    <property type="entry name" value="FLAGELLAR PROTEIN FLIO"/>
    <property type="match status" value="1"/>
</dbReference>
<dbReference type="Proteomes" id="UP001596042">
    <property type="component" value="Unassembled WGS sequence"/>
</dbReference>
<keyword evidence="12" id="KW-1185">Reference proteome</keyword>
<dbReference type="EMBL" id="JBHSEL010000100">
    <property type="protein sequence ID" value="MFC4625586.1"/>
    <property type="molecule type" value="Genomic_DNA"/>
</dbReference>
<evidence type="ECO:0000256" key="10">
    <source>
        <dbReference type="SAM" id="Phobius"/>
    </source>
</evidence>
<dbReference type="InterPro" id="IPR022781">
    <property type="entry name" value="Flagellar_biosynth_FliO"/>
</dbReference>
<keyword evidence="5 10" id="KW-1133">Transmembrane helix</keyword>
<evidence type="ECO:0000313" key="11">
    <source>
        <dbReference type="EMBL" id="MFC4625586.1"/>
    </source>
</evidence>
<feature type="region of interest" description="Disordered" evidence="9">
    <location>
        <begin position="360"/>
        <end position="397"/>
    </location>
</feature>
<comment type="similarity">
    <text evidence="8">Belongs to the FliO/MopB family.</text>
</comment>
<keyword evidence="6 10" id="KW-0472">Membrane</keyword>
<evidence type="ECO:0000256" key="3">
    <source>
        <dbReference type="ARBA" id="ARBA00022475"/>
    </source>
</evidence>
<feature type="compositionally biased region" description="Basic and acidic residues" evidence="9">
    <location>
        <begin position="385"/>
        <end position="397"/>
    </location>
</feature>
<accession>A0ABV9H5A0</accession>
<comment type="caution">
    <text evidence="11">The sequence shown here is derived from an EMBL/GenBank/DDBJ whole genome shotgun (WGS) entry which is preliminary data.</text>
</comment>
<organism evidence="11 12">
    <name type="scientific">Daeguia caeni</name>
    <dbReference type="NCBI Taxonomy" id="439612"/>
    <lineage>
        <taxon>Bacteria</taxon>
        <taxon>Pseudomonadati</taxon>
        <taxon>Pseudomonadota</taxon>
        <taxon>Alphaproteobacteria</taxon>
        <taxon>Hyphomicrobiales</taxon>
        <taxon>Brucellaceae</taxon>
        <taxon>Daeguia</taxon>
    </lineage>
</organism>
<sequence>MKEWLSGIIGENLASFLGFIIIFAIILGVVVLIARLIRNLGGGSVVHSPRTRQPRLSVVDAAAVDSRRKLVLIRRDDVEHLLLIGGPTDIVVEQNIVVEHRSEPPRIEPEHLDIFRQHEAGLAEPRQEPPALPPEPAKTEFRDDTIQLSSAIERPPYRAPEPAPEPVKAAGLVKEPEPATGSFTTAKPTAPAPSPSRVQAHPQPNYPPQPRTVLPQHPAPVQSPGPRAHPAYPLSQVAQGVVSATSSASAAASANPRNVIPQREPLFPGTSIGTEGIRDRSRDFTATREPAASPQGARIEPEMPVKTPSIDELQIDDDGLESLGGALHEAIMADLEAETKKTASASEEAPELDLFEEELLGSLDIRPGGDRSKSDPTASFEDEMERLLNDLNPDDRR</sequence>
<evidence type="ECO:0008006" key="13">
    <source>
        <dbReference type="Google" id="ProtNLM"/>
    </source>
</evidence>
<feature type="compositionally biased region" description="Low complexity" evidence="9">
    <location>
        <begin position="235"/>
        <end position="254"/>
    </location>
</feature>